<dbReference type="SMART" id="SM00354">
    <property type="entry name" value="HTH_LACI"/>
    <property type="match status" value="1"/>
</dbReference>
<dbReference type="SUPFAM" id="SSF47413">
    <property type="entry name" value="lambda repressor-like DNA-binding domains"/>
    <property type="match status" value="1"/>
</dbReference>
<evidence type="ECO:0000256" key="2">
    <source>
        <dbReference type="ARBA" id="ARBA00023125"/>
    </source>
</evidence>
<gene>
    <name evidence="5" type="ORF">XI38_14535</name>
</gene>
<dbReference type="OrthoDB" id="1938857at2"/>
<organism evidence="5 6">
    <name type="scientific">Microbacterium aurantiacum</name>
    <dbReference type="NCBI Taxonomy" id="162393"/>
    <lineage>
        <taxon>Bacteria</taxon>
        <taxon>Bacillati</taxon>
        <taxon>Actinomycetota</taxon>
        <taxon>Actinomycetes</taxon>
        <taxon>Micrococcales</taxon>
        <taxon>Microbacteriaceae</taxon>
        <taxon>Microbacterium</taxon>
    </lineage>
</organism>
<evidence type="ECO:0000313" key="5">
    <source>
        <dbReference type="EMBL" id="KOS09683.1"/>
    </source>
</evidence>
<evidence type="ECO:0000256" key="3">
    <source>
        <dbReference type="ARBA" id="ARBA00023163"/>
    </source>
</evidence>
<dbReference type="SUPFAM" id="SSF53822">
    <property type="entry name" value="Periplasmic binding protein-like I"/>
    <property type="match status" value="1"/>
</dbReference>
<reference evidence="5" key="1">
    <citation type="submission" date="2015-04" db="EMBL/GenBank/DDBJ databases">
        <title>Complete genome sequence of Microbacterium chocolatum SIT 101, a bacterium enantioselectively hydrolyzing mesomeric diesters.</title>
        <authorList>
            <person name="Li X."/>
            <person name="Xu Y."/>
        </authorList>
    </citation>
    <scope>NUCLEOTIDE SEQUENCE [LARGE SCALE GENOMIC DNA]</scope>
    <source>
        <strain evidence="5">SIT 101</strain>
    </source>
</reference>
<dbReference type="GO" id="GO:0003700">
    <property type="term" value="F:DNA-binding transcription factor activity"/>
    <property type="evidence" value="ECO:0007669"/>
    <property type="project" value="TreeGrafter"/>
</dbReference>
<dbReference type="PATRIC" id="fig|84292.3.peg.2969"/>
<dbReference type="Pfam" id="PF00356">
    <property type="entry name" value="LacI"/>
    <property type="match status" value="1"/>
</dbReference>
<sequence>MPTARMSDIAKMAGVSTSAVSLALNGRDGVSPETRRRIAEIAASLGWYPNAAARALTGRRVNAIGVVLTRPPQYLGREPFFMSFLAGLQAGLTGVDGSVLMHITTSVEEEVATYRRWSAEKRVDGLVLLDLQVNDDRPRIVTELDLPAVVVGSPQHAGGLPAVWTDDDSAIRAAVTYLASQGHSRLARITDHSRMAHTSIRTRAFLSACHDLDLPTPAVVEIDPSNGGTQEAIEAVLRRPNRPTGLLFDVDLMAIAALNVARSLGLAVPADLSIITYDDSLLCEATQPAITALNHDVHAYGAHAARMLLNVLDGEPQPDELDALPQLIVRESSGARGTPTP</sequence>
<accession>A0A0M9VK55</accession>
<dbReference type="AlphaFoldDB" id="A0A0M9VK55"/>
<proteinExistence type="predicted"/>
<dbReference type="CDD" id="cd06267">
    <property type="entry name" value="PBP1_LacI_sugar_binding-like"/>
    <property type="match status" value="1"/>
</dbReference>
<dbReference type="InterPro" id="IPR000843">
    <property type="entry name" value="HTH_LacI"/>
</dbReference>
<dbReference type="InterPro" id="IPR028082">
    <property type="entry name" value="Peripla_BP_I"/>
</dbReference>
<dbReference type="Proteomes" id="UP000037737">
    <property type="component" value="Unassembled WGS sequence"/>
</dbReference>
<dbReference type="PROSITE" id="PS50932">
    <property type="entry name" value="HTH_LACI_2"/>
    <property type="match status" value="1"/>
</dbReference>
<comment type="caution">
    <text evidence="5">The sequence shown here is derived from an EMBL/GenBank/DDBJ whole genome shotgun (WGS) entry which is preliminary data.</text>
</comment>
<dbReference type="PANTHER" id="PTHR30146">
    <property type="entry name" value="LACI-RELATED TRANSCRIPTIONAL REPRESSOR"/>
    <property type="match status" value="1"/>
</dbReference>
<dbReference type="Pfam" id="PF13377">
    <property type="entry name" value="Peripla_BP_3"/>
    <property type="match status" value="1"/>
</dbReference>
<dbReference type="PROSITE" id="PS00356">
    <property type="entry name" value="HTH_LACI_1"/>
    <property type="match status" value="1"/>
</dbReference>
<protein>
    <recommendedName>
        <fullName evidence="4">HTH lacI-type domain-containing protein</fullName>
    </recommendedName>
</protein>
<evidence type="ECO:0000313" key="6">
    <source>
        <dbReference type="Proteomes" id="UP000037737"/>
    </source>
</evidence>
<dbReference type="InterPro" id="IPR010982">
    <property type="entry name" value="Lambda_DNA-bd_dom_sf"/>
</dbReference>
<keyword evidence="2" id="KW-0238">DNA-binding</keyword>
<dbReference type="GO" id="GO:0000976">
    <property type="term" value="F:transcription cis-regulatory region binding"/>
    <property type="evidence" value="ECO:0007669"/>
    <property type="project" value="TreeGrafter"/>
</dbReference>
<dbReference type="EMBL" id="LAVO01000025">
    <property type="protein sequence ID" value="KOS09683.1"/>
    <property type="molecule type" value="Genomic_DNA"/>
</dbReference>
<name>A0A0M9VK55_9MICO</name>
<dbReference type="KEGG" id="mcw:A8L33_03370"/>
<evidence type="ECO:0000256" key="1">
    <source>
        <dbReference type="ARBA" id="ARBA00023015"/>
    </source>
</evidence>
<keyword evidence="6" id="KW-1185">Reference proteome</keyword>
<dbReference type="PANTHER" id="PTHR30146:SF155">
    <property type="entry name" value="ALANINE RACEMASE"/>
    <property type="match status" value="1"/>
</dbReference>
<dbReference type="Gene3D" id="3.40.50.2300">
    <property type="match status" value="2"/>
</dbReference>
<keyword evidence="1" id="KW-0805">Transcription regulation</keyword>
<dbReference type="Gene3D" id="1.10.260.40">
    <property type="entry name" value="lambda repressor-like DNA-binding domains"/>
    <property type="match status" value="1"/>
</dbReference>
<evidence type="ECO:0000259" key="4">
    <source>
        <dbReference type="PROSITE" id="PS50932"/>
    </source>
</evidence>
<dbReference type="InterPro" id="IPR046335">
    <property type="entry name" value="LacI/GalR-like_sensor"/>
</dbReference>
<dbReference type="CDD" id="cd01392">
    <property type="entry name" value="HTH_LacI"/>
    <property type="match status" value="1"/>
</dbReference>
<keyword evidence="3" id="KW-0804">Transcription</keyword>
<feature type="domain" description="HTH lacI-type" evidence="4">
    <location>
        <begin position="4"/>
        <end position="58"/>
    </location>
</feature>